<proteinExistence type="predicted"/>
<reference evidence="3 4" key="2">
    <citation type="submission" date="2024-05" db="EMBL/GenBank/DDBJ databases">
        <authorList>
            <person name="Chen Y."/>
            <person name="Shah S."/>
            <person name="Dougan E. K."/>
            <person name="Thang M."/>
            <person name="Chan C."/>
        </authorList>
    </citation>
    <scope>NUCLEOTIDE SEQUENCE [LARGE SCALE GENOMIC DNA]</scope>
</reference>
<reference evidence="2" key="1">
    <citation type="submission" date="2022-10" db="EMBL/GenBank/DDBJ databases">
        <authorList>
            <person name="Chen Y."/>
            <person name="Dougan E. K."/>
            <person name="Chan C."/>
            <person name="Rhodes N."/>
            <person name="Thang M."/>
        </authorList>
    </citation>
    <scope>NUCLEOTIDE SEQUENCE</scope>
</reference>
<evidence type="ECO:0000313" key="2">
    <source>
        <dbReference type="EMBL" id="CAI4003260.1"/>
    </source>
</evidence>
<dbReference type="EMBL" id="CAMXCT020003235">
    <property type="protein sequence ID" value="CAL1156635.1"/>
    <property type="molecule type" value="Genomic_DNA"/>
</dbReference>
<feature type="compositionally biased region" description="Low complexity" evidence="1">
    <location>
        <begin position="102"/>
        <end position="117"/>
    </location>
</feature>
<organism evidence="2">
    <name type="scientific">Cladocopium goreaui</name>
    <dbReference type="NCBI Taxonomy" id="2562237"/>
    <lineage>
        <taxon>Eukaryota</taxon>
        <taxon>Sar</taxon>
        <taxon>Alveolata</taxon>
        <taxon>Dinophyceae</taxon>
        <taxon>Suessiales</taxon>
        <taxon>Symbiodiniaceae</taxon>
        <taxon>Cladocopium</taxon>
    </lineage>
</organism>
<evidence type="ECO:0000256" key="1">
    <source>
        <dbReference type="SAM" id="MobiDB-lite"/>
    </source>
</evidence>
<dbReference type="EMBL" id="CAMXCT010003235">
    <property type="protein sequence ID" value="CAI4003260.1"/>
    <property type="molecule type" value="Genomic_DNA"/>
</dbReference>
<dbReference type="Proteomes" id="UP001152797">
    <property type="component" value="Unassembled WGS sequence"/>
</dbReference>
<sequence>MESPPSTPLTLVPARRRRHEDGERSRRRRGSRSRDRRRQSPPPADWRGPAEGWRPPQEWAGYAPPNHGGHMGWPPPQRPMYRPPGYGPWGVPPPREAMDWRPGAASGTPALPGAPGTWTPPGPAPPNHWGGGPPSHWGGPSAPTPFAKGPFEQSPAPAVVENGHSAGAVPATAEPALVEEPLPPAPTASERLRSVRLVSSALSEQMLEKLHSLGVMPKKGKELVEKVPEAGFRSDLASGAQCDLLGLGFGSTPLGSAQKLPAPAGKRRVPATPVCTLGLAPGGLWERFRQRCGTPWPPEPPVFIPQLRSSKAGGHAVVLAVRGETR</sequence>
<evidence type="ECO:0000313" key="4">
    <source>
        <dbReference type="Proteomes" id="UP001152797"/>
    </source>
</evidence>
<feature type="region of interest" description="Disordered" evidence="1">
    <location>
        <begin position="1"/>
        <end position="162"/>
    </location>
</feature>
<comment type="caution">
    <text evidence="2">The sequence shown here is derived from an EMBL/GenBank/DDBJ whole genome shotgun (WGS) entry which is preliminary data.</text>
</comment>
<gene>
    <name evidence="2" type="ORF">C1SCF055_LOCUS29143</name>
</gene>
<keyword evidence="4" id="KW-1185">Reference proteome</keyword>
<feature type="compositionally biased region" description="Pro residues" evidence="1">
    <location>
        <begin position="73"/>
        <end position="95"/>
    </location>
</feature>
<evidence type="ECO:0000313" key="3">
    <source>
        <dbReference type="EMBL" id="CAL4790572.1"/>
    </source>
</evidence>
<protein>
    <submittedName>
        <fullName evidence="2">Uncharacterized protein</fullName>
    </submittedName>
</protein>
<dbReference type="AlphaFoldDB" id="A0A9P1D4S7"/>
<dbReference type="EMBL" id="CAMXCT030003235">
    <property type="protein sequence ID" value="CAL4790572.1"/>
    <property type="molecule type" value="Genomic_DNA"/>
</dbReference>
<accession>A0A9P1D4S7</accession>
<feature type="compositionally biased region" description="Basic residues" evidence="1">
    <location>
        <begin position="25"/>
        <end position="39"/>
    </location>
</feature>
<name>A0A9P1D4S7_9DINO</name>